<sequence length="171" mass="18285">MILYRLRCEGEHEFEGWFPSSVSFEHQAERGLLSCPQCGAHTITRALMAPAIRRGAGDGAPMDATGDAAMGTTGTTTGTGCVSTPPVTPAPARDTVPVPDAAMALLQKMRDVIEQHCVNAGPQFAAEALKMHRGEKQATGIYGSMTEDEREMLDDEGVEVLTIPWVRPADS</sequence>
<dbReference type="PIRSF" id="PIRSF032131">
    <property type="entry name" value="UCP032131"/>
    <property type="match status" value="1"/>
</dbReference>
<proteinExistence type="predicted"/>
<evidence type="ECO:0000256" key="1">
    <source>
        <dbReference type="SAM" id="MobiDB-lite"/>
    </source>
</evidence>
<evidence type="ECO:0000313" key="3">
    <source>
        <dbReference type="Proteomes" id="UP001526337"/>
    </source>
</evidence>
<protein>
    <submittedName>
        <fullName evidence="2">DUF1178 family protein</fullName>
    </submittedName>
</protein>
<reference evidence="2 3" key="1">
    <citation type="submission" date="2022-07" db="EMBL/GenBank/DDBJ databases">
        <title>Genome stability of Gluconacetobacter entanii AV429.</title>
        <authorList>
            <person name="Trcek J."/>
            <person name="Cepec E."/>
        </authorList>
    </citation>
    <scope>NUCLEOTIDE SEQUENCE [LARGE SCALE GENOMIC DNA]</scope>
    <source>
        <strain evidence="2 3">AV429_2022</strain>
    </source>
</reference>
<dbReference type="InterPro" id="IPR009562">
    <property type="entry name" value="DUF1178"/>
</dbReference>
<dbReference type="Proteomes" id="UP001526337">
    <property type="component" value="Unassembled WGS sequence"/>
</dbReference>
<accession>A0ABT3K4M2</accession>
<comment type="caution">
    <text evidence="2">The sequence shown here is derived from an EMBL/GenBank/DDBJ whole genome shotgun (WGS) entry which is preliminary data.</text>
</comment>
<keyword evidence="3" id="KW-1185">Reference proteome</keyword>
<evidence type="ECO:0000313" key="2">
    <source>
        <dbReference type="EMBL" id="MCW4590318.1"/>
    </source>
</evidence>
<name>A0ABT3K4M2_9PROT</name>
<dbReference type="Pfam" id="PF06676">
    <property type="entry name" value="DUF1178"/>
    <property type="match status" value="1"/>
</dbReference>
<dbReference type="EMBL" id="JANGSQ010000097">
    <property type="protein sequence ID" value="MCW4590318.1"/>
    <property type="molecule type" value="Genomic_DNA"/>
</dbReference>
<feature type="region of interest" description="Disordered" evidence="1">
    <location>
        <begin position="74"/>
        <end position="95"/>
    </location>
</feature>
<dbReference type="RefSeq" id="WP_171790855.1">
    <property type="nucleotide sequence ID" value="NZ_JABJWD010000056.1"/>
</dbReference>
<organism evidence="2 3">
    <name type="scientific">Gluconacetobacter entanii</name>
    <dbReference type="NCBI Taxonomy" id="108528"/>
    <lineage>
        <taxon>Bacteria</taxon>
        <taxon>Pseudomonadati</taxon>
        <taxon>Pseudomonadota</taxon>
        <taxon>Alphaproteobacteria</taxon>
        <taxon>Acetobacterales</taxon>
        <taxon>Acetobacteraceae</taxon>
        <taxon>Gluconacetobacter</taxon>
    </lineage>
</organism>
<gene>
    <name evidence="2" type="ORF">NO263_06970</name>
</gene>